<dbReference type="CDD" id="cd05907">
    <property type="entry name" value="VL_LC_FACS_like"/>
    <property type="match status" value="1"/>
</dbReference>
<name>A0ABT5BTE8_9BACT</name>
<dbReference type="SUPFAM" id="SSF56801">
    <property type="entry name" value="Acetyl-CoA synthetase-like"/>
    <property type="match status" value="1"/>
</dbReference>
<keyword evidence="5" id="KW-1185">Reference proteome</keyword>
<dbReference type="PROSITE" id="PS00455">
    <property type="entry name" value="AMP_BINDING"/>
    <property type="match status" value="1"/>
</dbReference>
<keyword evidence="4" id="KW-0436">Ligase</keyword>
<dbReference type="EMBL" id="JAQNDK010000001">
    <property type="protein sequence ID" value="MDC0677447.1"/>
    <property type="molecule type" value="Genomic_DNA"/>
</dbReference>
<comment type="caution">
    <text evidence="4">The sequence shown here is derived from an EMBL/GenBank/DDBJ whole genome shotgun (WGS) entry which is preliminary data.</text>
</comment>
<dbReference type="Proteomes" id="UP001217485">
    <property type="component" value="Unassembled WGS sequence"/>
</dbReference>
<dbReference type="InterPro" id="IPR020845">
    <property type="entry name" value="AMP-binding_CS"/>
</dbReference>
<dbReference type="RefSeq" id="WP_272094206.1">
    <property type="nucleotide sequence ID" value="NZ_JAQNDK010000001.1"/>
</dbReference>
<feature type="domain" description="AMP-dependent synthetase/ligase" evidence="3">
    <location>
        <begin position="12"/>
        <end position="425"/>
    </location>
</feature>
<reference evidence="4 5" key="1">
    <citation type="submission" date="2023-01" db="EMBL/GenBank/DDBJ databases">
        <title>Minimal conservation of predation-associated metabolite biosynthetic gene clusters underscores biosynthetic potential of Myxococcota including descriptions for ten novel species: Archangium lansinium sp. nov., Myxococcus landrumus sp. nov., Nannocystis bai.</title>
        <authorList>
            <person name="Ahearne A."/>
            <person name="Stevens C."/>
            <person name="Dowd S."/>
        </authorList>
    </citation>
    <scope>NUCLEOTIDE SEQUENCE [LARGE SCALE GENOMIC DNA]</scope>
    <source>
        <strain evidence="4 5">WIWO2</strain>
    </source>
</reference>
<dbReference type="Gene3D" id="3.40.50.12780">
    <property type="entry name" value="N-terminal domain of ligase-like"/>
    <property type="match status" value="1"/>
</dbReference>
<evidence type="ECO:0000313" key="5">
    <source>
        <dbReference type="Proteomes" id="UP001217485"/>
    </source>
</evidence>
<keyword evidence="1" id="KW-0547">Nucleotide-binding</keyword>
<organism evidence="4 5">
    <name type="scientific">Sorangium atrum</name>
    <dbReference type="NCBI Taxonomy" id="2995308"/>
    <lineage>
        <taxon>Bacteria</taxon>
        <taxon>Pseudomonadati</taxon>
        <taxon>Myxococcota</taxon>
        <taxon>Polyangia</taxon>
        <taxon>Polyangiales</taxon>
        <taxon>Polyangiaceae</taxon>
        <taxon>Sorangium</taxon>
    </lineage>
</organism>
<accession>A0ABT5BTE8</accession>
<protein>
    <submittedName>
        <fullName evidence="4">Long-chain fatty acid--CoA ligase</fullName>
    </submittedName>
</protein>
<evidence type="ECO:0000256" key="2">
    <source>
        <dbReference type="ARBA" id="ARBA00022840"/>
    </source>
</evidence>
<dbReference type="Pfam" id="PF23562">
    <property type="entry name" value="AMP-binding_C_3"/>
    <property type="match status" value="1"/>
</dbReference>
<dbReference type="PANTHER" id="PTHR43272:SF33">
    <property type="entry name" value="AMP-BINDING DOMAIN-CONTAINING PROTEIN-RELATED"/>
    <property type="match status" value="1"/>
</dbReference>
<evidence type="ECO:0000313" key="4">
    <source>
        <dbReference type="EMBL" id="MDC0677447.1"/>
    </source>
</evidence>
<dbReference type="InterPro" id="IPR042099">
    <property type="entry name" value="ANL_N_sf"/>
</dbReference>
<keyword evidence="2" id="KW-0067">ATP-binding</keyword>
<dbReference type="PANTHER" id="PTHR43272">
    <property type="entry name" value="LONG-CHAIN-FATTY-ACID--COA LIGASE"/>
    <property type="match status" value="1"/>
</dbReference>
<dbReference type="GO" id="GO:0016874">
    <property type="term" value="F:ligase activity"/>
    <property type="evidence" value="ECO:0007669"/>
    <property type="project" value="UniProtKB-KW"/>
</dbReference>
<evidence type="ECO:0000256" key="1">
    <source>
        <dbReference type="ARBA" id="ARBA00022741"/>
    </source>
</evidence>
<gene>
    <name evidence="4" type="ORF">POL72_06805</name>
</gene>
<evidence type="ECO:0000259" key="3">
    <source>
        <dbReference type="Pfam" id="PF00501"/>
    </source>
</evidence>
<proteinExistence type="predicted"/>
<sequence length="617" mass="66358">MAKLENLVDLLDRALKRHGHRPVFGTKTDGRWDWITYAEFGQLVARFRGGLASLGVQRGDRVALISNNRVEWAVSAYACFSMGVAVVPMYEAQLPSEWAFIINDCEAVAAIVATPQIYGKCKDLPEKAPSLKHVVCLFDPDGARDGVPGAKISSYKELLAAGEGSPAPAIQPTSKDTACLIYTSGTTGNPKGVILSHGNIASNVCAVLDLIPFGGDDRSLSFLPWAHSFGHTGELHVMITVGASMALSESVDKILANLGEVHPTVLMSVPRIFNRIYEGVKKKMAGKPAVIQALFRAGMRAATKQRKGEPLGLVERLALAVADRVIFSTIRANVGGKLKYAISGGAALAYEVAEFVDALGITVFEGYGLTETSPVVAVNYPGARRLGSVGKPIPGVKVVIDRSETHDPKQGEIVVYGPNVMVGYYKRDEENKAVFTEDGGFRTGDLGYLDDDGYLFVTGRIKEQYKLENGKYIAPAPLEEKLKLSPLINGAMVHGDNRPFNVALIVPEMAALTEWARAEGLSFESTDAMLKHPRVVAHVQAEVDRYASDFKSFERIKQIALAAEDFTAENGMLTPTLKLKRRVALQKYGPVIEALYAGAGGAGGAEKTAPRAAAQPS</sequence>
<dbReference type="Pfam" id="PF00501">
    <property type="entry name" value="AMP-binding"/>
    <property type="match status" value="1"/>
</dbReference>
<dbReference type="InterPro" id="IPR000873">
    <property type="entry name" value="AMP-dep_synth/lig_dom"/>
</dbReference>